<dbReference type="Proteomes" id="UP000036185">
    <property type="component" value="Chromosome"/>
</dbReference>
<keyword evidence="2" id="KW-1185">Reference proteome</keyword>
<reference evidence="1 2" key="1">
    <citation type="journal article" date="2014" name="Int. J. Syst. Evol. Microbiol.">
        <title>Draft Genome Sequence of Corynebacterium ulcerans FRC58, Isolated from the Bronchitic Aspiration of a Patient in France.</title>
        <authorList>
            <person name="Silva Ado S."/>
            <person name="Barauna R.A."/>
            <person name="de Sa P.C."/>
            <person name="das Gracas D.A."/>
            <person name="Carneiro A.R."/>
            <person name="Thouvenin M."/>
            <person name="Azevedo V."/>
            <person name="Badell E."/>
            <person name="Guiso N."/>
            <person name="da Silva A.L."/>
            <person name="Ramos R.T."/>
        </authorList>
    </citation>
    <scope>NUCLEOTIDE SEQUENCE [LARGE SCALE GENOMIC DNA]</scope>
    <source>
        <strain evidence="1 2">FRC58</strain>
    </source>
</reference>
<accession>A0ABM5TZB3</accession>
<proteinExistence type="predicted"/>
<organism evidence="1 2">
    <name type="scientific">Corynebacterium ulcerans FRC58</name>
    <dbReference type="NCBI Taxonomy" id="1408268"/>
    <lineage>
        <taxon>Bacteria</taxon>
        <taxon>Bacillati</taxon>
        <taxon>Actinomycetota</taxon>
        <taxon>Actinomycetes</taxon>
        <taxon>Mycobacteriales</taxon>
        <taxon>Corynebacteriaceae</taxon>
        <taxon>Corynebacterium</taxon>
    </lineage>
</organism>
<dbReference type="EMBL" id="CP011913">
    <property type="protein sequence ID" value="AKN76526.1"/>
    <property type="molecule type" value="Genomic_DNA"/>
</dbReference>
<evidence type="ECO:0000313" key="2">
    <source>
        <dbReference type="Proteomes" id="UP000036185"/>
    </source>
</evidence>
<sequence>MRDSSFADSLSSDIGQKKNLLFFISKEQEDPSSGGRI</sequence>
<evidence type="ECO:0000313" key="1">
    <source>
        <dbReference type="EMBL" id="AKN76526.1"/>
    </source>
</evidence>
<protein>
    <submittedName>
        <fullName evidence="1">Uncharacterized protein</fullName>
    </submittedName>
</protein>
<name>A0ABM5TZB3_CORUL</name>
<gene>
    <name evidence="1" type="ORF">CulFRC58_0672</name>
</gene>